<dbReference type="EMBL" id="QOHL01000019">
    <property type="protein sequence ID" value="RZB12492.1"/>
    <property type="molecule type" value="Genomic_DNA"/>
</dbReference>
<protein>
    <submittedName>
        <fullName evidence="2">Uncharacterized protein</fullName>
    </submittedName>
</protein>
<evidence type="ECO:0000313" key="2">
    <source>
        <dbReference type="EMBL" id="RZB12492.1"/>
    </source>
</evidence>
<keyword evidence="1" id="KW-0472">Membrane</keyword>
<keyword evidence="3" id="KW-1185">Reference proteome</keyword>
<reference evidence="2 3" key="1">
    <citation type="submission" date="2018-06" db="EMBL/GenBank/DDBJ databases">
        <title>Complete Genome Sequence of Ehrlichia minasensis Isolated From Cattle.</title>
        <authorList>
            <person name="Aguiar D.M."/>
            <person name="Araujo J.P.A.Jr."/>
            <person name="Nakazato L."/>
            <person name="Bard E."/>
            <person name="Cabezas-Cruz A."/>
        </authorList>
    </citation>
    <scope>NUCLEOTIDE SEQUENCE [LARGE SCALE GENOMIC DNA]</scope>
    <source>
        <strain evidence="2 3">B11</strain>
    </source>
</reference>
<comment type="caution">
    <text evidence="2">The sequence shown here is derived from an EMBL/GenBank/DDBJ whole genome shotgun (WGS) entry which is preliminary data.</text>
</comment>
<dbReference type="AlphaFoldDB" id="A0A4Q6I3R5"/>
<keyword evidence="1" id="KW-0812">Transmembrane</keyword>
<feature type="transmembrane region" description="Helical" evidence="1">
    <location>
        <begin position="6"/>
        <end position="26"/>
    </location>
</feature>
<evidence type="ECO:0000256" key="1">
    <source>
        <dbReference type="SAM" id="Phobius"/>
    </source>
</evidence>
<name>A0A4Q6I3R5_9RICK</name>
<proteinExistence type="predicted"/>
<evidence type="ECO:0000313" key="3">
    <source>
        <dbReference type="Proteomes" id="UP000293377"/>
    </source>
</evidence>
<keyword evidence="1" id="KW-1133">Transmembrane helix</keyword>
<dbReference type="Proteomes" id="UP000293377">
    <property type="component" value="Unassembled WGS sequence"/>
</dbReference>
<organism evidence="2 3">
    <name type="scientific">Ehrlichia minasensis</name>
    <dbReference type="NCBI Taxonomy" id="1242993"/>
    <lineage>
        <taxon>Bacteria</taxon>
        <taxon>Pseudomonadati</taxon>
        <taxon>Pseudomonadota</taxon>
        <taxon>Alphaproteobacteria</taxon>
        <taxon>Rickettsiales</taxon>
        <taxon>Anaplasmataceae</taxon>
        <taxon>Ehrlichia</taxon>
    </lineage>
</organism>
<sequence>MWSDNVLIAYAVVIFVLLLLVFYILYKLLQEERQEKTNLLEPAICHNSIDPNNPNKIIDLLKKREQMFSPYFHGLNLCIYTAFIQIEQLLPSAAAHPMVLQSMSEIRNGLVDCLYDLRQLSVDAVNGKTKGLQLCKSLTQCFNRTEMDIQQLAACICMVRHGCKIHDPMIVKTADHMLQDLRRLRHSLIEGVCRKNKKRNPGSSGNVVSKAMILGEKSCTLTDTEVDKVSGKDEPMLNN</sequence>
<gene>
    <name evidence="2" type="ORF">DRF75_03985</name>
</gene>
<accession>A0A4Q6I3R5</accession>
<dbReference type="RefSeq" id="WP_129992694.1">
    <property type="nucleotide sequence ID" value="NZ_QOHL01000019.1"/>
</dbReference>